<feature type="compositionally biased region" description="Basic and acidic residues" evidence="1">
    <location>
        <begin position="80"/>
        <end position="96"/>
    </location>
</feature>
<evidence type="ECO:0000256" key="1">
    <source>
        <dbReference type="SAM" id="MobiDB-lite"/>
    </source>
</evidence>
<reference evidence="2 3" key="1">
    <citation type="submission" date="2024-01" db="EMBL/GenBank/DDBJ databases">
        <title>The genomes of 5 underutilized Papilionoideae crops provide insights into root nodulation and disease resistance.</title>
        <authorList>
            <person name="Yuan L."/>
        </authorList>
    </citation>
    <scope>NUCLEOTIDE SEQUENCE [LARGE SCALE GENOMIC DNA]</scope>
    <source>
        <strain evidence="2">LY-2023</strain>
        <tissue evidence="2">Leaf</tissue>
    </source>
</reference>
<name>A0AAN9IH80_CLITE</name>
<evidence type="ECO:0000313" key="3">
    <source>
        <dbReference type="Proteomes" id="UP001359559"/>
    </source>
</evidence>
<organism evidence="2 3">
    <name type="scientific">Clitoria ternatea</name>
    <name type="common">Butterfly pea</name>
    <dbReference type="NCBI Taxonomy" id="43366"/>
    <lineage>
        <taxon>Eukaryota</taxon>
        <taxon>Viridiplantae</taxon>
        <taxon>Streptophyta</taxon>
        <taxon>Embryophyta</taxon>
        <taxon>Tracheophyta</taxon>
        <taxon>Spermatophyta</taxon>
        <taxon>Magnoliopsida</taxon>
        <taxon>eudicotyledons</taxon>
        <taxon>Gunneridae</taxon>
        <taxon>Pentapetalae</taxon>
        <taxon>rosids</taxon>
        <taxon>fabids</taxon>
        <taxon>Fabales</taxon>
        <taxon>Fabaceae</taxon>
        <taxon>Papilionoideae</taxon>
        <taxon>50 kb inversion clade</taxon>
        <taxon>NPAAA clade</taxon>
        <taxon>indigoferoid/millettioid clade</taxon>
        <taxon>Phaseoleae</taxon>
        <taxon>Clitoria</taxon>
    </lineage>
</organism>
<protein>
    <submittedName>
        <fullName evidence="2">Uncharacterized protein</fullName>
    </submittedName>
</protein>
<dbReference type="Proteomes" id="UP001359559">
    <property type="component" value="Unassembled WGS sequence"/>
</dbReference>
<feature type="compositionally biased region" description="Polar residues" evidence="1">
    <location>
        <begin position="48"/>
        <end position="64"/>
    </location>
</feature>
<evidence type="ECO:0000313" key="2">
    <source>
        <dbReference type="EMBL" id="KAK7279112.1"/>
    </source>
</evidence>
<feature type="compositionally biased region" description="Low complexity" evidence="1">
    <location>
        <begin position="121"/>
        <end position="133"/>
    </location>
</feature>
<feature type="compositionally biased region" description="Polar residues" evidence="1">
    <location>
        <begin position="148"/>
        <end position="164"/>
    </location>
</feature>
<gene>
    <name evidence="2" type="ORF">RJT34_24156</name>
</gene>
<dbReference type="AlphaFoldDB" id="A0AAN9IH80"/>
<dbReference type="EMBL" id="JAYKXN010000006">
    <property type="protein sequence ID" value="KAK7279112.1"/>
    <property type="molecule type" value="Genomic_DNA"/>
</dbReference>
<feature type="compositionally biased region" description="Polar residues" evidence="1">
    <location>
        <begin position="105"/>
        <end position="116"/>
    </location>
</feature>
<feature type="region of interest" description="Disordered" evidence="1">
    <location>
        <begin position="48"/>
        <end position="170"/>
    </location>
</feature>
<comment type="caution">
    <text evidence="2">The sequence shown here is derived from an EMBL/GenBank/DDBJ whole genome shotgun (WGS) entry which is preliminary data.</text>
</comment>
<keyword evidence="3" id="KW-1185">Reference proteome</keyword>
<sequence>MINYEETNGTRNAIQNSLLNAGGQGGWRTTHNERMSDHQIYTGRLNTNRMEGRNTGSSQSSNVHGSLLDHSAQPTSVIIPDRDQSTGTHRPADIVAKKQRKRVSSLGNPNDTSYSSEIMFRGSSGESSSSSRSPFLDPEVVELLPTPRSANQSSEDLYDNNKNSSDARARQVEADEILARELQEQMYHDDSFDGIGFDEHLARELQRAENLLRTSVDSHDIYHPVTKLFSLSLN</sequence>
<accession>A0AAN9IH80</accession>
<proteinExistence type="predicted"/>